<organism evidence="1 2">
    <name type="scientific">Gracilibacillus ureilyticus</name>
    <dbReference type="NCBI Taxonomy" id="531814"/>
    <lineage>
        <taxon>Bacteria</taxon>
        <taxon>Bacillati</taxon>
        <taxon>Bacillota</taxon>
        <taxon>Bacilli</taxon>
        <taxon>Bacillales</taxon>
        <taxon>Bacillaceae</taxon>
        <taxon>Gracilibacillus</taxon>
    </lineage>
</organism>
<dbReference type="OrthoDB" id="2968867at2"/>
<dbReference type="EMBL" id="FOGL01000013">
    <property type="protein sequence ID" value="SER95235.1"/>
    <property type="molecule type" value="Genomic_DNA"/>
</dbReference>
<proteinExistence type="predicted"/>
<name>A0A1H9TDB5_9BACI</name>
<dbReference type="Proteomes" id="UP000199687">
    <property type="component" value="Unassembled WGS sequence"/>
</dbReference>
<sequence>MVLNIQNQLDLLHDLLSLHAEEGCGSNSECEQIARLIDSIQQQNALHFPLSHHLENIRQYGVNGATTSELDQHILRHQASFDQWLQSIKDSNH</sequence>
<dbReference type="AlphaFoldDB" id="A0A1H9TDB5"/>
<evidence type="ECO:0000313" key="1">
    <source>
        <dbReference type="EMBL" id="SER95235.1"/>
    </source>
</evidence>
<dbReference type="RefSeq" id="WP_089741853.1">
    <property type="nucleotide sequence ID" value="NZ_FOGL01000013.1"/>
</dbReference>
<gene>
    <name evidence="1" type="ORF">SAMN04487944_113125</name>
</gene>
<evidence type="ECO:0000313" key="2">
    <source>
        <dbReference type="Proteomes" id="UP000199687"/>
    </source>
</evidence>
<dbReference type="Pfam" id="PF14165">
    <property type="entry name" value="YtzH"/>
    <property type="match status" value="1"/>
</dbReference>
<dbReference type="InterPro" id="IPR025547">
    <property type="entry name" value="YtzH"/>
</dbReference>
<accession>A0A1H9TDB5</accession>
<protein>
    <submittedName>
        <fullName evidence="1">YtzH-like protein</fullName>
    </submittedName>
</protein>
<keyword evidence="2" id="KW-1185">Reference proteome</keyword>
<dbReference type="STRING" id="531814.SAMN04487944_113125"/>
<reference evidence="1 2" key="1">
    <citation type="submission" date="2016-10" db="EMBL/GenBank/DDBJ databases">
        <authorList>
            <person name="de Groot N.N."/>
        </authorList>
    </citation>
    <scope>NUCLEOTIDE SEQUENCE [LARGE SCALE GENOMIC DNA]</scope>
    <source>
        <strain evidence="1 2">CGMCC 1.7727</strain>
    </source>
</reference>